<dbReference type="GO" id="GO:0016020">
    <property type="term" value="C:membrane"/>
    <property type="evidence" value="ECO:0007669"/>
    <property type="project" value="TreeGrafter"/>
</dbReference>
<comment type="similarity">
    <text evidence="1">Belongs to the AB hydrolase superfamily.</text>
</comment>
<proteinExistence type="inferred from homology"/>
<name>A0AAW3ZN62_9GAMM</name>
<dbReference type="AlphaFoldDB" id="A0AAW3ZN62"/>
<dbReference type="SUPFAM" id="SSF53474">
    <property type="entry name" value="alpha/beta-Hydrolases"/>
    <property type="match status" value="1"/>
</dbReference>
<sequence>MSHAQELRATGRVELTALRFNRGAGLKVLALHGWLDNAMSFAPLAAAWPEAEITALEFAGHGHSQHLPPGAWYHLIDYLDDISAGMTLMTEGCDLLLGHSLGGASATAFAAARPAQVPRMALIEALGPIAYAPEVATQALRTGLDERAALASKQLRLFESIEQAVAARLAANRMQPESARLLVERSLRVAGEGWCWASDPRLRVANPLRLSEAAIQNWIAAIECKVCLIAADHPPPYFTEATRQSRIACLRDSEQHILPGHHHLHMDDPQAVAAVLKQFV</sequence>
<dbReference type="Pfam" id="PF12697">
    <property type="entry name" value="Abhydrolase_6"/>
    <property type="match status" value="1"/>
</dbReference>
<keyword evidence="5" id="KW-1185">Reference proteome</keyword>
<dbReference type="RefSeq" id="WP_192030053.1">
    <property type="nucleotide sequence ID" value="NZ_JACYTR010000027.1"/>
</dbReference>
<dbReference type="Gene3D" id="3.40.50.1820">
    <property type="entry name" value="alpha/beta hydrolase"/>
    <property type="match status" value="1"/>
</dbReference>
<dbReference type="InterPro" id="IPR050266">
    <property type="entry name" value="AB_hydrolase_sf"/>
</dbReference>
<evidence type="ECO:0000256" key="2">
    <source>
        <dbReference type="ARBA" id="ARBA00022801"/>
    </source>
</evidence>
<evidence type="ECO:0000256" key="1">
    <source>
        <dbReference type="ARBA" id="ARBA00008645"/>
    </source>
</evidence>
<reference evidence="4 5" key="1">
    <citation type="submission" date="2020-09" db="EMBL/GenBank/DDBJ databases">
        <title>Pseudoxanthomonas sp. CAU 1598 isolated from sand of Yaerae Beach.</title>
        <authorList>
            <person name="Kim W."/>
        </authorList>
    </citation>
    <scope>NUCLEOTIDE SEQUENCE [LARGE SCALE GENOMIC DNA]</scope>
    <source>
        <strain evidence="4 5">CAU 1598</strain>
    </source>
</reference>
<dbReference type="PRINTS" id="PR00111">
    <property type="entry name" value="ABHYDROLASE"/>
</dbReference>
<evidence type="ECO:0000259" key="3">
    <source>
        <dbReference type="Pfam" id="PF12697"/>
    </source>
</evidence>
<gene>
    <name evidence="4" type="ORF">IFO71_12880</name>
</gene>
<keyword evidence="2 4" id="KW-0378">Hydrolase</keyword>
<accession>A0AAW3ZN62</accession>
<dbReference type="EMBL" id="JACYTR010000027">
    <property type="protein sequence ID" value="MBD8526632.1"/>
    <property type="molecule type" value="Genomic_DNA"/>
</dbReference>
<feature type="domain" description="AB hydrolase-1" evidence="3">
    <location>
        <begin position="28"/>
        <end position="275"/>
    </location>
</feature>
<dbReference type="InterPro" id="IPR000073">
    <property type="entry name" value="AB_hydrolase_1"/>
</dbReference>
<organism evidence="4 5">
    <name type="scientific">Pseudomarimonas arenosa</name>
    <dbReference type="NCBI Taxonomy" id="2774145"/>
    <lineage>
        <taxon>Bacteria</taxon>
        <taxon>Pseudomonadati</taxon>
        <taxon>Pseudomonadota</taxon>
        <taxon>Gammaproteobacteria</taxon>
        <taxon>Lysobacterales</taxon>
        <taxon>Lysobacteraceae</taxon>
        <taxon>Pseudomarimonas</taxon>
    </lineage>
</organism>
<dbReference type="PANTHER" id="PTHR43798:SF14">
    <property type="entry name" value="SERINE HYDROLASE-LIKE PROTEIN DDB_G0286239"/>
    <property type="match status" value="1"/>
</dbReference>
<dbReference type="InterPro" id="IPR029058">
    <property type="entry name" value="AB_hydrolase_fold"/>
</dbReference>
<protein>
    <submittedName>
        <fullName evidence="4">Alpha/beta hydrolase</fullName>
    </submittedName>
</protein>
<evidence type="ECO:0000313" key="5">
    <source>
        <dbReference type="Proteomes" id="UP000613768"/>
    </source>
</evidence>
<dbReference type="PANTHER" id="PTHR43798">
    <property type="entry name" value="MONOACYLGLYCEROL LIPASE"/>
    <property type="match status" value="1"/>
</dbReference>
<dbReference type="Proteomes" id="UP000613768">
    <property type="component" value="Unassembled WGS sequence"/>
</dbReference>
<dbReference type="GO" id="GO:0016787">
    <property type="term" value="F:hydrolase activity"/>
    <property type="evidence" value="ECO:0007669"/>
    <property type="project" value="UniProtKB-KW"/>
</dbReference>
<evidence type="ECO:0000313" key="4">
    <source>
        <dbReference type="EMBL" id="MBD8526632.1"/>
    </source>
</evidence>
<comment type="caution">
    <text evidence="4">The sequence shown here is derived from an EMBL/GenBank/DDBJ whole genome shotgun (WGS) entry which is preliminary data.</text>
</comment>